<dbReference type="Proteomes" id="UP001190700">
    <property type="component" value="Unassembled WGS sequence"/>
</dbReference>
<dbReference type="GO" id="GO:0005261">
    <property type="term" value="F:monoatomic cation channel activity"/>
    <property type="evidence" value="ECO:0007669"/>
    <property type="project" value="TreeGrafter"/>
</dbReference>
<name>A0AAE0BHT9_9CHLO</name>
<evidence type="ECO:0000256" key="5">
    <source>
        <dbReference type="ARBA" id="ARBA00023136"/>
    </source>
</evidence>
<dbReference type="Gene3D" id="2.60.40.10">
    <property type="entry name" value="Immunoglobulins"/>
    <property type="match status" value="1"/>
</dbReference>
<dbReference type="GO" id="GO:0005886">
    <property type="term" value="C:plasma membrane"/>
    <property type="evidence" value="ECO:0007669"/>
    <property type="project" value="TreeGrafter"/>
</dbReference>
<evidence type="ECO:0000256" key="3">
    <source>
        <dbReference type="ARBA" id="ARBA00022737"/>
    </source>
</evidence>
<comment type="subcellular location">
    <subcellularLocation>
        <location evidence="1">Membrane</location>
    </subcellularLocation>
</comment>
<dbReference type="EMBL" id="LGRX02034879">
    <property type="protein sequence ID" value="KAK3236732.1"/>
    <property type="molecule type" value="Genomic_DNA"/>
</dbReference>
<reference evidence="9 10" key="1">
    <citation type="journal article" date="2015" name="Genome Biol. Evol.">
        <title>Comparative Genomics of a Bacterivorous Green Alga Reveals Evolutionary Causalities and Consequences of Phago-Mixotrophic Mode of Nutrition.</title>
        <authorList>
            <person name="Burns J.A."/>
            <person name="Paasch A."/>
            <person name="Narechania A."/>
            <person name="Kim E."/>
        </authorList>
    </citation>
    <scope>NUCLEOTIDE SEQUENCE [LARGE SCALE GENOMIC DNA]</scope>
    <source>
        <strain evidence="9 10">PLY_AMNH</strain>
    </source>
</reference>
<dbReference type="InterPro" id="IPR002859">
    <property type="entry name" value="PKD/REJ-like"/>
</dbReference>
<dbReference type="Gene3D" id="2.10.25.10">
    <property type="entry name" value="Laminin"/>
    <property type="match status" value="1"/>
</dbReference>
<feature type="domain" description="PKD/REJ-like" evidence="8">
    <location>
        <begin position="333"/>
        <end position="737"/>
    </location>
</feature>
<evidence type="ECO:0000256" key="6">
    <source>
        <dbReference type="SAM" id="MobiDB-lite"/>
    </source>
</evidence>
<keyword evidence="3" id="KW-0677">Repeat</keyword>
<feature type="compositionally biased region" description="Low complexity" evidence="6">
    <location>
        <begin position="75"/>
        <end position="154"/>
    </location>
</feature>
<dbReference type="InterPro" id="IPR013783">
    <property type="entry name" value="Ig-like_fold"/>
</dbReference>
<organism evidence="9 10">
    <name type="scientific">Cymbomonas tetramitiformis</name>
    <dbReference type="NCBI Taxonomy" id="36881"/>
    <lineage>
        <taxon>Eukaryota</taxon>
        <taxon>Viridiplantae</taxon>
        <taxon>Chlorophyta</taxon>
        <taxon>Pyramimonadophyceae</taxon>
        <taxon>Pyramimonadales</taxon>
        <taxon>Pyramimonadaceae</taxon>
        <taxon>Cymbomonas</taxon>
    </lineage>
</organism>
<evidence type="ECO:0000313" key="10">
    <source>
        <dbReference type="Proteomes" id="UP001190700"/>
    </source>
</evidence>
<keyword evidence="2" id="KW-0812">Transmembrane</keyword>
<evidence type="ECO:0000256" key="4">
    <source>
        <dbReference type="ARBA" id="ARBA00022989"/>
    </source>
</evidence>
<evidence type="ECO:0000259" key="8">
    <source>
        <dbReference type="Pfam" id="PF02010"/>
    </source>
</evidence>
<keyword evidence="5" id="KW-0472">Membrane</keyword>
<keyword evidence="10" id="KW-1185">Reference proteome</keyword>
<dbReference type="GO" id="GO:0006816">
    <property type="term" value="P:calcium ion transport"/>
    <property type="evidence" value="ECO:0007669"/>
    <property type="project" value="TreeGrafter"/>
</dbReference>
<accession>A0AAE0BHT9</accession>
<dbReference type="Pfam" id="PF02010">
    <property type="entry name" value="REJ"/>
    <property type="match status" value="1"/>
</dbReference>
<feature type="signal peptide" evidence="7">
    <location>
        <begin position="1"/>
        <end position="33"/>
    </location>
</feature>
<sequence>MELQAPLERFSKSLSVAYLLLLASCLLAPPSLAATEKDAGPARGYAHLFDLDQTSGTPQTPRLLLDGTRRHLLQTPTVNPTTTPTATPTSRPTSSPTTASPTISPTTAAPSASPTTAAPSASPTTASPTTVNPSVNPTTSPTASPTASPTTAAPSIPPTVLEFADNDFYLKFTSSFREQMAAAAGVVVDAVYVDEISAGSVIVASSVRFPQDDLAMAKNFSTLVNEAVASVFTDPEFSIYGNVSTVASATSAGAEVIVSPPPPSPCFNNDVECSDFAAGFTCGDCPIGYLGDGVDCQLCSLSALVQGSTAHEGLLLASQELHVSATAQLEDDGCTISSGISFRWSVTAQGYYSSALDLDPRVTYSDTAALRLPSGYLRAGPNPYLIQVAACVRGFPGDMCGHAEISVIVQASPLVSAISGGNGTVGLGTLVTLDGSVSHDPDLTTGSLSFHWECRPDDPGQECQDQGGEPVVLPNASAVTVALSPGNYHLFLTVTKLDRTPATSTATLQVVQYDEAAALPFLALQPMTGVLDVESRVVLEGALLHGSGEVDSDDYSLRWTSPEKGVNLCKSEHAASPCANATQLVLQPALLRAHAGAVLRLSLEATHPSGAKLSAGLSLLLGAPPSGGLALAAPLAGVSLTTTFTLEVSGWHDPHLPLQYHFTTITSGDKADIQELEVPLTLGYQPLSRIEVKLPVGNPEHDFHLSLRAYIRNAEGATTIVDFPQPVTVEQPYFEDGDALEAALATHVPAMIDAFFYGQYDTSLQNVLSLTSTLNLPYLQPAIDREFSEVPDAEEDFTRSLFNGYSVVFTSSNDEWLEATVGSIEDSTRAVMLRRVMSFVLQELYMNVGPRPQSIAAVGHALSFVLGAPEQMDEALYVQCQAFVRAMMKQTRHINEASAQALLSAIGNLMLNAHLETTLPSAEGKIEDLKGYLNDIGKILLDEMIAEELSISLAASAVVKMTLRQGSTKPHSWVFHEAITTYDGTTFNPISYQASIAGDELRQSDGDILSPINGTSSLVLEGLPTTELVQVNNLIQGRTFQMPVRYDTEALPSDSSVACVWYDETEGRYRQEGCVTIPLARPRDTSAIFSTVWINESSMHTAWEIIDDEIGNCPVAFYDFAHQGGGSYNFPTARVFLGDSTSRQECELENPNNSKKCFWDRSTQSFKGTGCVRQDKVSCMCVQLNEVALAIVKNPVLELMDPPIAIPAWSQHRYLFAALAVVIIGGQINVLLFSVWTKIRHGELLRALMSKHCGFCLMSHSSGKRQEARTVPYWVWTISGRVDTVFGSTSTMEEMAEFKESTLELLATHMGLPYMRLYHALPMFTIGTSAAGKSASSAGKEQGKAYPWEHEGQDAATPATGNPLQKMAIASPTGRNATAKLPPLEQYVYPASQVWLTDNTMVDADFINAEVIEVDEDAARVKMHPPPGGWRKEPMDRGVVGAEFTNMLGVSRLHPAELETGVADVLQLASAEASLPVTLAEQWAATSTVVPAPGSNSYSREFLGRRQCKIAPALQNLEASEAGLNEDVLTFQSVVGTALVFAFLHVNQVVPAHVLNEKREAVAHLFEISKIEGMSKQRDFTWLFKHFSALIHKGITTPGWYTRAVVFKAALLQNEDGSFLQSEDVARLLRADYKGSSSSSEVQTFSAQALWKAAPPTVHELFAFHNEELIRRSSSGRSMRQRMLQDTEGKQDATLKVNVQSVWTTMLMMALLEDQDVMITTEVADSKTVTLVDRAVAFLDDQCQRCQQLKLERQELQARAGICVRAWQTRHQQNILEARNTNADDAARVGKWKGISPLPLRKLRTTHLTISLLMREGILYHITIWERSHLLQTAVLAYFMVAVWAFRVRGASCCDDIREMAGCPAAREELCLGSYPICAELLELYVDSPFLFSDDPNTCDHFPDVGNAGHVIMLAAVTVMLIWPIQVR</sequence>
<proteinExistence type="predicted"/>
<gene>
    <name evidence="9" type="ORF">CYMTET_53144</name>
</gene>
<keyword evidence="7" id="KW-0732">Signal</keyword>
<comment type="caution">
    <text evidence="9">The sequence shown here is derived from an EMBL/GenBank/DDBJ whole genome shotgun (WGS) entry which is preliminary data.</text>
</comment>
<dbReference type="PANTHER" id="PTHR46730">
    <property type="entry name" value="POLYCYSTIN-1"/>
    <property type="match status" value="1"/>
</dbReference>
<protein>
    <recommendedName>
        <fullName evidence="8">PKD/REJ-like domain-containing protein</fullName>
    </recommendedName>
</protein>
<feature type="chain" id="PRO_5042071917" description="PKD/REJ-like domain-containing protein" evidence="7">
    <location>
        <begin position="34"/>
        <end position="1928"/>
    </location>
</feature>
<evidence type="ECO:0000256" key="7">
    <source>
        <dbReference type="SAM" id="SignalP"/>
    </source>
</evidence>
<evidence type="ECO:0000256" key="2">
    <source>
        <dbReference type="ARBA" id="ARBA00022692"/>
    </source>
</evidence>
<dbReference type="PANTHER" id="PTHR46730:SF1">
    <property type="entry name" value="PLAT DOMAIN-CONTAINING PROTEIN"/>
    <property type="match status" value="1"/>
</dbReference>
<feature type="region of interest" description="Disordered" evidence="6">
    <location>
        <begin position="73"/>
        <end position="156"/>
    </location>
</feature>
<keyword evidence="4" id="KW-1133">Transmembrane helix</keyword>
<evidence type="ECO:0000256" key="1">
    <source>
        <dbReference type="ARBA" id="ARBA00004370"/>
    </source>
</evidence>
<evidence type="ECO:0000313" key="9">
    <source>
        <dbReference type="EMBL" id="KAK3236732.1"/>
    </source>
</evidence>